<dbReference type="EMBL" id="FOQU01000001">
    <property type="protein sequence ID" value="SFH92924.1"/>
    <property type="molecule type" value="Genomic_DNA"/>
</dbReference>
<dbReference type="RefSeq" id="WP_143098012.1">
    <property type="nucleotide sequence ID" value="NZ_CP041743.1"/>
</dbReference>
<proteinExistence type="predicted"/>
<protein>
    <recommendedName>
        <fullName evidence="4">GAF domain-containing protein</fullName>
    </recommendedName>
</protein>
<dbReference type="STRING" id="420953.SAMN05192543_101642"/>
<feature type="compositionally biased region" description="Polar residues" evidence="1">
    <location>
        <begin position="1"/>
        <end position="19"/>
    </location>
</feature>
<dbReference type="OrthoDB" id="8587180at2"/>
<keyword evidence="3" id="KW-1185">Reference proteome</keyword>
<accession>A0A1I3E1R1</accession>
<organism evidence="2 3">
    <name type="scientific">Paraburkholderia megapolitana</name>
    <dbReference type="NCBI Taxonomy" id="420953"/>
    <lineage>
        <taxon>Bacteria</taxon>
        <taxon>Pseudomonadati</taxon>
        <taxon>Pseudomonadota</taxon>
        <taxon>Betaproteobacteria</taxon>
        <taxon>Burkholderiales</taxon>
        <taxon>Burkholderiaceae</taxon>
        <taxon>Paraburkholderia</taxon>
    </lineage>
</organism>
<evidence type="ECO:0008006" key="4">
    <source>
        <dbReference type="Google" id="ProtNLM"/>
    </source>
</evidence>
<evidence type="ECO:0000313" key="3">
    <source>
        <dbReference type="Proteomes" id="UP000199548"/>
    </source>
</evidence>
<dbReference type="Proteomes" id="UP000199548">
    <property type="component" value="Unassembled WGS sequence"/>
</dbReference>
<sequence length="198" mass="21269">MKKRTPSSPVQAPASTTDENNLKPGEGEQNSTSCNIEALQAIAPNVMVEIGRVISHIGTAGFFLATQQLVDSTVAIDGMHVSVWKVDAHARRFIDGAPLYGSELVDAGIRKGLPEALITQLVDQKGPQLIRLQPEAGGSSDLLPPAHRCLIAMRQPDSLLIVLLQRNIDSDDFSPNELAALEELSLVLLPLVEQHASL</sequence>
<evidence type="ECO:0000256" key="1">
    <source>
        <dbReference type="SAM" id="MobiDB-lite"/>
    </source>
</evidence>
<dbReference type="AlphaFoldDB" id="A0A1I3E1R1"/>
<feature type="region of interest" description="Disordered" evidence="1">
    <location>
        <begin position="1"/>
        <end position="31"/>
    </location>
</feature>
<gene>
    <name evidence="2" type="ORF">SAMN05192543_101642</name>
</gene>
<evidence type="ECO:0000313" key="2">
    <source>
        <dbReference type="EMBL" id="SFH92924.1"/>
    </source>
</evidence>
<reference evidence="2 3" key="1">
    <citation type="submission" date="2016-10" db="EMBL/GenBank/DDBJ databases">
        <authorList>
            <person name="de Groot N.N."/>
        </authorList>
    </citation>
    <scope>NUCLEOTIDE SEQUENCE [LARGE SCALE GENOMIC DNA]</scope>
    <source>
        <strain evidence="2 3">LMG 23650</strain>
    </source>
</reference>
<name>A0A1I3E1R1_9BURK</name>